<accession>A0A0R2JR05</accession>
<protein>
    <submittedName>
        <fullName evidence="1">Uncharacterized protein</fullName>
    </submittedName>
</protein>
<dbReference type="EMBL" id="JQBT01000024">
    <property type="protein sequence ID" value="KRN79547.1"/>
    <property type="molecule type" value="Genomic_DNA"/>
</dbReference>
<keyword evidence="2" id="KW-1185">Reference proteome</keyword>
<dbReference type="AlphaFoldDB" id="A0A0R2JR05"/>
<sequence>MDKEKQVQQVGAMIDKWLDDIDSENDVKRLDSDQIRDIDAIIDSFVEIAIVGLNKQPNQWNDEVVGEVMFSRFLLLLEENEKTASLYELIPFALKKLFGYLGKQGLLQNASHLIDWVNINSKGLTSLYDPKFDAFYRDLAAAMRREGINTHDKKAVDEFTKLYLKQHPDLGINLYSDNSKKIILTFFDQTVDIGINRVYIINCRLRNGMFFIIKC</sequence>
<name>A0A0R2JR05_9LACO</name>
<gene>
    <name evidence="1" type="ORF">IV52_GL000227</name>
</gene>
<proteinExistence type="predicted"/>
<dbReference type="Proteomes" id="UP000051565">
    <property type="component" value="Unassembled WGS sequence"/>
</dbReference>
<reference evidence="1 2" key="1">
    <citation type="journal article" date="2015" name="Genome Announc.">
        <title>Expanding the biotechnology potential of lactobacilli through comparative genomics of 213 strains and associated genera.</title>
        <authorList>
            <person name="Sun Z."/>
            <person name="Harris H.M."/>
            <person name="McCann A."/>
            <person name="Guo C."/>
            <person name="Argimon S."/>
            <person name="Zhang W."/>
            <person name="Yang X."/>
            <person name="Jeffery I.B."/>
            <person name="Cooney J.C."/>
            <person name="Kagawa T.F."/>
            <person name="Liu W."/>
            <person name="Song Y."/>
            <person name="Salvetti E."/>
            <person name="Wrobel A."/>
            <person name="Rasinkangas P."/>
            <person name="Parkhill J."/>
            <person name="Rea M.C."/>
            <person name="O'Sullivan O."/>
            <person name="Ritari J."/>
            <person name="Douillard F.P."/>
            <person name="Paul Ross R."/>
            <person name="Yang R."/>
            <person name="Briner A.E."/>
            <person name="Felis G.E."/>
            <person name="de Vos W.M."/>
            <person name="Barrangou R."/>
            <person name="Klaenhammer T.R."/>
            <person name="Caufield P.W."/>
            <person name="Cui Y."/>
            <person name="Zhang H."/>
            <person name="O'Toole P.W."/>
        </authorList>
    </citation>
    <scope>NUCLEOTIDE SEQUENCE [LARGE SCALE GENOMIC DNA]</scope>
    <source>
        <strain evidence="1 2">DSM 20690</strain>
    </source>
</reference>
<comment type="caution">
    <text evidence="1">The sequence shown here is derived from an EMBL/GenBank/DDBJ whole genome shotgun (WGS) entry which is preliminary data.</text>
</comment>
<evidence type="ECO:0000313" key="1">
    <source>
        <dbReference type="EMBL" id="KRN79547.1"/>
    </source>
</evidence>
<organism evidence="1 2">
    <name type="scientific">Fructilactobacillus lindneri DSM 20690 = JCM 11027</name>
    <dbReference type="NCBI Taxonomy" id="1122148"/>
    <lineage>
        <taxon>Bacteria</taxon>
        <taxon>Bacillati</taxon>
        <taxon>Bacillota</taxon>
        <taxon>Bacilli</taxon>
        <taxon>Lactobacillales</taxon>
        <taxon>Lactobacillaceae</taxon>
        <taxon>Fructilactobacillus</taxon>
    </lineage>
</organism>
<dbReference type="PATRIC" id="fig|1122148.6.peg.239"/>
<evidence type="ECO:0000313" key="2">
    <source>
        <dbReference type="Proteomes" id="UP000051565"/>
    </source>
</evidence>
<dbReference type="GeneID" id="61249646"/>
<dbReference type="RefSeq" id="WP_065866142.1">
    <property type="nucleotide sequence ID" value="NZ_FUXS01000003.1"/>
</dbReference>